<organism evidence="2 3">
    <name type="scientific">Alicyclobacillus mengziensis</name>
    <dbReference type="NCBI Taxonomy" id="2931921"/>
    <lineage>
        <taxon>Bacteria</taxon>
        <taxon>Bacillati</taxon>
        <taxon>Bacillota</taxon>
        <taxon>Bacilli</taxon>
        <taxon>Bacillales</taxon>
        <taxon>Alicyclobacillaceae</taxon>
        <taxon>Alicyclobacillus</taxon>
    </lineage>
</organism>
<gene>
    <name evidence="2" type="ORF">JZ786_01075</name>
</gene>
<evidence type="ECO:0000256" key="1">
    <source>
        <dbReference type="SAM" id="MobiDB-lite"/>
    </source>
</evidence>
<dbReference type="KEGG" id="afx:JZ786_01075"/>
<proteinExistence type="predicted"/>
<dbReference type="RefSeq" id="WP_206657026.1">
    <property type="nucleotide sequence ID" value="NZ_CP071182.1"/>
</dbReference>
<reference evidence="2 3" key="1">
    <citation type="submission" date="2021-02" db="EMBL/GenBank/DDBJ databases">
        <title>Alicyclobacillus curvatus sp. nov. and Alicyclobacillus mengziensis sp. nov., two acidophilic bacteria isolated from acid mine drainage.</title>
        <authorList>
            <person name="Huang Y."/>
        </authorList>
    </citation>
    <scope>NUCLEOTIDE SEQUENCE [LARGE SCALE GENOMIC DNA]</scope>
    <source>
        <strain evidence="2 3">S30H14</strain>
    </source>
</reference>
<feature type="region of interest" description="Disordered" evidence="1">
    <location>
        <begin position="1"/>
        <end position="46"/>
    </location>
</feature>
<evidence type="ECO:0000313" key="2">
    <source>
        <dbReference type="EMBL" id="QSO47682.1"/>
    </source>
</evidence>
<dbReference type="EMBL" id="CP071182">
    <property type="protein sequence ID" value="QSO47682.1"/>
    <property type="molecule type" value="Genomic_DNA"/>
</dbReference>
<feature type="compositionally biased region" description="Polar residues" evidence="1">
    <location>
        <begin position="33"/>
        <end position="46"/>
    </location>
</feature>
<protein>
    <submittedName>
        <fullName evidence="2">Uncharacterized protein</fullName>
    </submittedName>
</protein>
<keyword evidence="3" id="KW-1185">Reference proteome</keyword>
<dbReference type="AlphaFoldDB" id="A0A9X7VZZ8"/>
<evidence type="ECO:0000313" key="3">
    <source>
        <dbReference type="Proteomes" id="UP000663505"/>
    </source>
</evidence>
<name>A0A9X7VZZ8_9BACL</name>
<dbReference type="Proteomes" id="UP000663505">
    <property type="component" value="Chromosome"/>
</dbReference>
<sequence>MTNSESKVPWPFKDEHKKGLRNNKKAKRPTIASELTSQGRNQGNQS</sequence>
<accession>A0A9X7VZZ8</accession>
<feature type="compositionally biased region" description="Basic residues" evidence="1">
    <location>
        <begin position="18"/>
        <end position="28"/>
    </location>
</feature>